<organism evidence="1 2">
    <name type="scientific">Candidatus Mycobacterium methanotrophicum</name>
    <dbReference type="NCBI Taxonomy" id="2943498"/>
    <lineage>
        <taxon>Bacteria</taxon>
        <taxon>Bacillati</taxon>
        <taxon>Actinomycetota</taxon>
        <taxon>Actinomycetes</taxon>
        <taxon>Mycobacteriales</taxon>
        <taxon>Mycobacteriaceae</taxon>
        <taxon>Mycobacterium</taxon>
    </lineage>
</organism>
<accession>A0ABY4QHR4</accession>
<evidence type="ECO:0008006" key="3">
    <source>
        <dbReference type="Google" id="ProtNLM"/>
    </source>
</evidence>
<proteinExistence type="predicted"/>
<evidence type="ECO:0000313" key="1">
    <source>
        <dbReference type="EMBL" id="UQX09757.1"/>
    </source>
</evidence>
<dbReference type="Proteomes" id="UP001056610">
    <property type="component" value="Chromosome"/>
</dbReference>
<keyword evidence="2" id="KW-1185">Reference proteome</keyword>
<reference evidence="1" key="1">
    <citation type="submission" date="2022-05" db="EMBL/GenBank/DDBJ databases">
        <title>A methanotrophic Mycobacterium dominates a cave microbial ecosystem.</title>
        <authorList>
            <person name="Van Spanning R.J.M."/>
            <person name="Guan Q."/>
            <person name="Melkonian C."/>
            <person name="Gallant J."/>
            <person name="Polerecky L."/>
            <person name="Flot J.-F."/>
            <person name="Brandt B.W."/>
            <person name="Braster M."/>
            <person name="Iturbe Espinoza P."/>
            <person name="Aerts J."/>
            <person name="Meima-Franke M."/>
            <person name="Piersma S.R."/>
            <person name="Bunduc C."/>
            <person name="Ummels R."/>
            <person name="Pain A."/>
            <person name="Fleming E.J."/>
            <person name="van der Wel N."/>
            <person name="Gherman V.D."/>
            <person name="Sarbu S.M."/>
            <person name="Bodelier P.L.E."/>
            <person name="Bitter W."/>
        </authorList>
    </citation>
    <scope>NUCLEOTIDE SEQUENCE</scope>
    <source>
        <strain evidence="1">Sulfur Cave</strain>
    </source>
</reference>
<protein>
    <recommendedName>
        <fullName evidence="3">Na+/H+ antiporter</fullName>
    </recommendedName>
</protein>
<name>A0ABY4QHR4_9MYCO</name>
<dbReference type="RefSeq" id="WP_219066163.1">
    <property type="nucleotide sequence ID" value="NZ_CAJUXY010000005.1"/>
</dbReference>
<sequence length="116" mass="12920">MRRVSDFATEENKARLDAARAALEWLDAHAGAEDDDEATESARALYAARVRRLQTGSADDAEGAGEMEQYRSLRLTLLGVERAAVLELRRDGRINATLLRTIERDFDLEQARLTGS</sequence>
<dbReference type="EMBL" id="CP097320">
    <property type="protein sequence ID" value="UQX09757.1"/>
    <property type="molecule type" value="Genomic_DNA"/>
</dbReference>
<evidence type="ECO:0000313" key="2">
    <source>
        <dbReference type="Proteomes" id="UP001056610"/>
    </source>
</evidence>
<gene>
    <name evidence="1" type="ORF">M5I08_15765</name>
</gene>